<dbReference type="KEGG" id="amij:EQM06_06185"/>
<gene>
    <name evidence="5" type="primary">rplY</name>
    <name evidence="5" type="synonym">ctc</name>
    <name evidence="8" type="ORF">EQM06_06185</name>
</gene>
<evidence type="ECO:0000256" key="2">
    <source>
        <dbReference type="ARBA" id="ARBA00022884"/>
    </source>
</evidence>
<organism evidence="8 9">
    <name type="scientific">Aminipila luticellarii</name>
    <dbReference type="NCBI Taxonomy" id="2507160"/>
    <lineage>
        <taxon>Bacteria</taxon>
        <taxon>Bacillati</taxon>
        <taxon>Bacillota</taxon>
        <taxon>Clostridia</taxon>
        <taxon>Peptostreptococcales</taxon>
        <taxon>Anaerovoracaceae</taxon>
        <taxon>Aminipila</taxon>
    </lineage>
</organism>
<keyword evidence="4 5" id="KW-0687">Ribonucleoprotein</keyword>
<feature type="domain" description="Large ribosomal subunit protein bL25 beta" evidence="7">
    <location>
        <begin position="102"/>
        <end position="184"/>
    </location>
</feature>
<dbReference type="AlphaFoldDB" id="A0A410PVG3"/>
<dbReference type="GO" id="GO:0003735">
    <property type="term" value="F:structural constituent of ribosome"/>
    <property type="evidence" value="ECO:0007669"/>
    <property type="project" value="InterPro"/>
</dbReference>
<dbReference type="HAMAP" id="MF_01334">
    <property type="entry name" value="Ribosomal_bL25_CTC"/>
    <property type="match status" value="1"/>
</dbReference>
<comment type="function">
    <text evidence="5">This is one of the proteins that binds to the 5S RNA in the ribosome where it forms part of the central protuberance.</text>
</comment>
<evidence type="ECO:0000313" key="8">
    <source>
        <dbReference type="EMBL" id="QAT42856.1"/>
    </source>
</evidence>
<dbReference type="InterPro" id="IPR001021">
    <property type="entry name" value="Ribosomal_bL25_long"/>
</dbReference>
<dbReference type="Gene3D" id="2.170.120.20">
    <property type="entry name" value="Ribosomal protein L25, beta domain"/>
    <property type="match status" value="1"/>
</dbReference>
<dbReference type="EMBL" id="CP035281">
    <property type="protein sequence ID" value="QAT42856.1"/>
    <property type="molecule type" value="Genomic_DNA"/>
</dbReference>
<dbReference type="RefSeq" id="WP_128745505.1">
    <property type="nucleotide sequence ID" value="NZ_CP035281.1"/>
</dbReference>
<evidence type="ECO:0000256" key="5">
    <source>
        <dbReference type="HAMAP-Rule" id="MF_01334"/>
    </source>
</evidence>
<dbReference type="CDD" id="cd00495">
    <property type="entry name" value="Ribosomal_L25_TL5_CTC"/>
    <property type="match status" value="1"/>
</dbReference>
<dbReference type="GO" id="GO:0008097">
    <property type="term" value="F:5S rRNA binding"/>
    <property type="evidence" value="ECO:0007669"/>
    <property type="project" value="InterPro"/>
</dbReference>
<keyword evidence="9" id="KW-1185">Reference proteome</keyword>
<protein>
    <recommendedName>
        <fullName evidence="5">Large ribosomal subunit protein bL25</fullName>
    </recommendedName>
    <alternativeName>
        <fullName evidence="5">General stress protein CTC</fullName>
    </alternativeName>
</protein>
<dbReference type="PANTHER" id="PTHR33284:SF1">
    <property type="entry name" value="RIBOSOMAL PROTEIN L25_GLN-TRNA SYNTHETASE, ANTI-CODON-BINDING DOMAIN-CONTAINING PROTEIN"/>
    <property type="match status" value="1"/>
</dbReference>
<dbReference type="GO" id="GO:0022625">
    <property type="term" value="C:cytosolic large ribosomal subunit"/>
    <property type="evidence" value="ECO:0007669"/>
    <property type="project" value="TreeGrafter"/>
</dbReference>
<dbReference type="InterPro" id="IPR020056">
    <property type="entry name" value="Rbsml_bL25/Gln-tRNA_synth_N"/>
</dbReference>
<dbReference type="InterPro" id="IPR020930">
    <property type="entry name" value="Ribosomal_uL5_bac-type"/>
</dbReference>
<name>A0A410PVG3_9FIRM</name>
<feature type="domain" description="Large ribosomal subunit protein bL25 L25" evidence="6">
    <location>
        <begin position="7"/>
        <end position="94"/>
    </location>
</feature>
<reference evidence="8 9" key="1">
    <citation type="submission" date="2019-01" db="EMBL/GenBank/DDBJ databases">
        <title>Draft genomes of a novel of Aminipila strains.</title>
        <authorList>
            <person name="Ma S."/>
        </authorList>
    </citation>
    <scope>NUCLEOTIDE SEQUENCE [LARGE SCALE GENOMIC DNA]</scope>
    <source>
        <strain evidence="9">JN-39</strain>
    </source>
</reference>
<dbReference type="Pfam" id="PF14693">
    <property type="entry name" value="Ribosomal_TL5_C"/>
    <property type="match status" value="1"/>
</dbReference>
<keyword evidence="2 5" id="KW-0694">RNA-binding</keyword>
<dbReference type="InterPro" id="IPR037121">
    <property type="entry name" value="Ribosomal_bL25_C"/>
</dbReference>
<comment type="subunit">
    <text evidence="5">Part of the 50S ribosomal subunit; part of the 5S rRNA/L5/L18/L25 subcomplex. Contacts the 5S rRNA. Binds to the 5S rRNA independently of L5 and L18.</text>
</comment>
<accession>A0A410PVG3</accession>
<dbReference type="Gene3D" id="2.40.240.10">
    <property type="entry name" value="Ribosomal Protein L25, Chain P"/>
    <property type="match status" value="1"/>
</dbReference>
<dbReference type="GO" id="GO:0006412">
    <property type="term" value="P:translation"/>
    <property type="evidence" value="ECO:0007669"/>
    <property type="project" value="UniProtKB-UniRule"/>
</dbReference>
<keyword evidence="1 5" id="KW-0699">rRNA-binding</keyword>
<proteinExistence type="inferred from homology"/>
<evidence type="ECO:0000259" key="7">
    <source>
        <dbReference type="Pfam" id="PF14693"/>
    </source>
</evidence>
<dbReference type="OrthoDB" id="9790002at2"/>
<keyword evidence="3 5" id="KW-0689">Ribosomal protein</keyword>
<dbReference type="Pfam" id="PF01386">
    <property type="entry name" value="Ribosomal_L25p"/>
    <property type="match status" value="1"/>
</dbReference>
<evidence type="ECO:0000313" key="9">
    <source>
        <dbReference type="Proteomes" id="UP000287601"/>
    </source>
</evidence>
<sequence length="198" mass="21737">MKDAAIIKIEKRDQCGSNANRRLRKTGYLPGNIFSKGTESIAIQVNKSELRKKISELGRNAVFTLDMSGEKNNLSAIIKEIQISPRGEVLHVDFQQVSLSQEIKTDVIVKIVGEEALEAQKLILTHQMDSVSVKGLPQDIPESIDIDVSKLHAGSVITVGDITLPKGIISENSPEHIILTINQSKIRTTDDEGDEDIA</sequence>
<comment type="similarity">
    <text evidence="5">Belongs to the bacterial ribosomal protein bL25 family. CTC subfamily.</text>
</comment>
<dbReference type="NCBIfam" id="TIGR00731">
    <property type="entry name" value="bL25_bact_ctc"/>
    <property type="match status" value="1"/>
</dbReference>
<evidence type="ECO:0000259" key="6">
    <source>
        <dbReference type="Pfam" id="PF01386"/>
    </source>
</evidence>
<evidence type="ECO:0000256" key="3">
    <source>
        <dbReference type="ARBA" id="ARBA00022980"/>
    </source>
</evidence>
<dbReference type="PANTHER" id="PTHR33284">
    <property type="entry name" value="RIBOSOMAL PROTEIN L25/GLN-TRNA SYNTHETASE, ANTI-CODON-BINDING DOMAIN-CONTAINING PROTEIN"/>
    <property type="match status" value="1"/>
</dbReference>
<dbReference type="InterPro" id="IPR020057">
    <property type="entry name" value="Ribosomal_bL25_b-dom"/>
</dbReference>
<dbReference type="InterPro" id="IPR011035">
    <property type="entry name" value="Ribosomal_bL25/Gln-tRNA_synth"/>
</dbReference>
<evidence type="ECO:0000256" key="4">
    <source>
        <dbReference type="ARBA" id="ARBA00023274"/>
    </source>
</evidence>
<evidence type="ECO:0000256" key="1">
    <source>
        <dbReference type="ARBA" id="ARBA00022730"/>
    </source>
</evidence>
<dbReference type="InterPro" id="IPR029751">
    <property type="entry name" value="Ribosomal_L25_dom"/>
</dbReference>
<dbReference type="SUPFAM" id="SSF50715">
    <property type="entry name" value="Ribosomal protein L25-like"/>
    <property type="match status" value="1"/>
</dbReference>
<dbReference type="Proteomes" id="UP000287601">
    <property type="component" value="Chromosome"/>
</dbReference>